<dbReference type="InterPro" id="IPR036457">
    <property type="entry name" value="PPM-type-like_dom_sf"/>
</dbReference>
<gene>
    <name evidence="2" type="ORF">KP79_PYT24482</name>
</gene>
<dbReference type="PANTHER" id="PTHR47992">
    <property type="entry name" value="PROTEIN PHOSPHATASE"/>
    <property type="match status" value="1"/>
</dbReference>
<reference evidence="2 3" key="1">
    <citation type="journal article" date="2017" name="Nat. Ecol. Evol.">
        <title>Scallop genome provides insights into evolution of bilaterian karyotype and development.</title>
        <authorList>
            <person name="Wang S."/>
            <person name="Zhang J."/>
            <person name="Jiao W."/>
            <person name="Li J."/>
            <person name="Xun X."/>
            <person name="Sun Y."/>
            <person name="Guo X."/>
            <person name="Huan P."/>
            <person name="Dong B."/>
            <person name="Zhang L."/>
            <person name="Hu X."/>
            <person name="Sun X."/>
            <person name="Wang J."/>
            <person name="Zhao C."/>
            <person name="Wang Y."/>
            <person name="Wang D."/>
            <person name="Huang X."/>
            <person name="Wang R."/>
            <person name="Lv J."/>
            <person name="Li Y."/>
            <person name="Zhang Z."/>
            <person name="Liu B."/>
            <person name="Lu W."/>
            <person name="Hui Y."/>
            <person name="Liang J."/>
            <person name="Zhou Z."/>
            <person name="Hou R."/>
            <person name="Li X."/>
            <person name="Liu Y."/>
            <person name="Li H."/>
            <person name="Ning X."/>
            <person name="Lin Y."/>
            <person name="Zhao L."/>
            <person name="Xing Q."/>
            <person name="Dou J."/>
            <person name="Li Y."/>
            <person name="Mao J."/>
            <person name="Guo H."/>
            <person name="Dou H."/>
            <person name="Li T."/>
            <person name="Mu C."/>
            <person name="Jiang W."/>
            <person name="Fu Q."/>
            <person name="Fu X."/>
            <person name="Miao Y."/>
            <person name="Liu J."/>
            <person name="Yu Q."/>
            <person name="Li R."/>
            <person name="Liao H."/>
            <person name="Li X."/>
            <person name="Kong Y."/>
            <person name="Jiang Z."/>
            <person name="Chourrout D."/>
            <person name="Li R."/>
            <person name="Bao Z."/>
        </authorList>
    </citation>
    <scope>NUCLEOTIDE SEQUENCE [LARGE SCALE GENOMIC DNA]</scope>
    <source>
        <strain evidence="2 3">PY_sf001</strain>
    </source>
</reference>
<evidence type="ECO:0000259" key="1">
    <source>
        <dbReference type="PROSITE" id="PS51746"/>
    </source>
</evidence>
<sequence>MNTTFTTLSRGTRLVSNTGWQSCHTGILCCHRNKDTTREITPRKKCYCSESRHPVCNELLRRQKTQFSQSKDQFGQTSRLYSSLTVCDKRYGGKQNEFLLRNDCPSSVCMPTRRVGVLSDPENKGKKQVGINFDTIGSWNNRINMPILMKESIQTGKLIPQIPLEKIGTASLLGRRNRNEDRYAIKKLSPEYLYFGIFDGHNGDLASAYLESQMSNNLSLWLSREQDNSVVLRQSFIDVNNSLARNLSFYCLGDEQFSAGSTATVCLLQHSTELTIGHVGDTRALLCRGGKSIALTQDHHPDNIEERKRIEACGAVITPNSLGTPKVNGNLSMTRCIGNLPLKKYGVTEHPEIQTKKLDHGRDAFLALISDGVSFVLSDQEVVDITCSCTHPQEAANRVTDQALQFGSEDNTTCVVIPLGAWGKYSTDTGTIQYSFGRTFVPIRDS</sequence>
<dbReference type="Pfam" id="PF00481">
    <property type="entry name" value="PP2C"/>
    <property type="match status" value="1"/>
</dbReference>
<protein>
    <submittedName>
        <fullName evidence="2">Protein phosphatase 1K, mitochondrial</fullName>
    </submittedName>
</protein>
<dbReference type="PROSITE" id="PS51746">
    <property type="entry name" value="PPM_2"/>
    <property type="match status" value="1"/>
</dbReference>
<evidence type="ECO:0000313" key="3">
    <source>
        <dbReference type="Proteomes" id="UP000242188"/>
    </source>
</evidence>
<dbReference type="OrthoDB" id="416093at2759"/>
<dbReference type="SMART" id="SM00331">
    <property type="entry name" value="PP2C_SIG"/>
    <property type="match status" value="1"/>
</dbReference>
<dbReference type="SMART" id="SM00332">
    <property type="entry name" value="PP2Cc"/>
    <property type="match status" value="1"/>
</dbReference>
<keyword evidence="3" id="KW-1185">Reference proteome</keyword>
<dbReference type="CDD" id="cd00143">
    <property type="entry name" value="PP2Cc"/>
    <property type="match status" value="1"/>
</dbReference>
<dbReference type="EMBL" id="NEDP02076729">
    <property type="protein sequence ID" value="OWF35398.1"/>
    <property type="molecule type" value="Genomic_DNA"/>
</dbReference>
<dbReference type="Gene3D" id="3.60.40.10">
    <property type="entry name" value="PPM-type phosphatase domain"/>
    <property type="match status" value="1"/>
</dbReference>
<dbReference type="InterPro" id="IPR015655">
    <property type="entry name" value="PP2C"/>
</dbReference>
<dbReference type="AlphaFoldDB" id="A0A210PFY6"/>
<dbReference type="SUPFAM" id="SSF81606">
    <property type="entry name" value="PP2C-like"/>
    <property type="match status" value="1"/>
</dbReference>
<organism evidence="2 3">
    <name type="scientific">Mizuhopecten yessoensis</name>
    <name type="common">Japanese scallop</name>
    <name type="synonym">Patinopecten yessoensis</name>
    <dbReference type="NCBI Taxonomy" id="6573"/>
    <lineage>
        <taxon>Eukaryota</taxon>
        <taxon>Metazoa</taxon>
        <taxon>Spiralia</taxon>
        <taxon>Lophotrochozoa</taxon>
        <taxon>Mollusca</taxon>
        <taxon>Bivalvia</taxon>
        <taxon>Autobranchia</taxon>
        <taxon>Pteriomorphia</taxon>
        <taxon>Pectinida</taxon>
        <taxon>Pectinoidea</taxon>
        <taxon>Pectinidae</taxon>
        <taxon>Mizuhopecten</taxon>
    </lineage>
</organism>
<proteinExistence type="predicted"/>
<dbReference type="STRING" id="6573.A0A210PFY6"/>
<comment type="caution">
    <text evidence="2">The sequence shown here is derived from an EMBL/GenBank/DDBJ whole genome shotgun (WGS) entry which is preliminary data.</text>
</comment>
<feature type="domain" description="PPM-type phosphatase" evidence="1">
    <location>
        <begin position="166"/>
        <end position="419"/>
    </location>
</feature>
<dbReference type="InterPro" id="IPR001932">
    <property type="entry name" value="PPM-type_phosphatase-like_dom"/>
</dbReference>
<accession>A0A210PFY6</accession>
<name>A0A210PFY6_MIZYE</name>
<evidence type="ECO:0000313" key="2">
    <source>
        <dbReference type="EMBL" id="OWF35398.1"/>
    </source>
</evidence>
<dbReference type="Proteomes" id="UP000242188">
    <property type="component" value="Unassembled WGS sequence"/>
</dbReference>
<dbReference type="GO" id="GO:0004722">
    <property type="term" value="F:protein serine/threonine phosphatase activity"/>
    <property type="evidence" value="ECO:0007669"/>
    <property type="project" value="InterPro"/>
</dbReference>